<dbReference type="AlphaFoldDB" id="A0A848KLY6"/>
<dbReference type="RefSeq" id="WP_169593619.1">
    <property type="nucleotide sequence ID" value="NZ_VCQU01000013.1"/>
</dbReference>
<reference evidence="5 6" key="2">
    <citation type="submission" date="2020-06" db="EMBL/GenBank/DDBJ databases">
        <title>Antribacter stalactiti gen. nov., sp. nov., a new member of the family Nacardiaceae isolated from a cave.</title>
        <authorList>
            <person name="Kim I.S."/>
        </authorList>
    </citation>
    <scope>NUCLEOTIDE SEQUENCE [LARGE SCALE GENOMIC DNA]</scope>
    <source>
        <strain evidence="5 6">YC2-7</strain>
    </source>
</reference>
<dbReference type="InterPro" id="IPR019888">
    <property type="entry name" value="Tscrpt_reg_AsnC-like"/>
</dbReference>
<evidence type="ECO:0000256" key="1">
    <source>
        <dbReference type="ARBA" id="ARBA00023015"/>
    </source>
</evidence>
<evidence type="ECO:0000313" key="6">
    <source>
        <dbReference type="Proteomes" id="UP000535543"/>
    </source>
</evidence>
<dbReference type="GO" id="GO:0043200">
    <property type="term" value="P:response to amino acid"/>
    <property type="evidence" value="ECO:0007669"/>
    <property type="project" value="TreeGrafter"/>
</dbReference>
<dbReference type="Proteomes" id="UP000535543">
    <property type="component" value="Unassembled WGS sequence"/>
</dbReference>
<dbReference type="SUPFAM" id="SSF54909">
    <property type="entry name" value="Dimeric alpha+beta barrel"/>
    <property type="match status" value="1"/>
</dbReference>
<organism evidence="5 6">
    <name type="scientific">Antrihabitans stalactiti</name>
    <dbReference type="NCBI Taxonomy" id="2584121"/>
    <lineage>
        <taxon>Bacteria</taxon>
        <taxon>Bacillati</taxon>
        <taxon>Actinomycetota</taxon>
        <taxon>Actinomycetes</taxon>
        <taxon>Mycobacteriales</taxon>
        <taxon>Nocardiaceae</taxon>
        <taxon>Antrihabitans</taxon>
    </lineage>
</organism>
<dbReference type="Pfam" id="PF13404">
    <property type="entry name" value="HTH_AsnC-type"/>
    <property type="match status" value="1"/>
</dbReference>
<evidence type="ECO:0000256" key="3">
    <source>
        <dbReference type="ARBA" id="ARBA00023163"/>
    </source>
</evidence>
<keyword evidence="1" id="KW-0805">Transcription regulation</keyword>
<reference evidence="5 6" key="1">
    <citation type="submission" date="2019-05" db="EMBL/GenBank/DDBJ databases">
        <authorList>
            <person name="Lee S.D."/>
        </authorList>
    </citation>
    <scope>NUCLEOTIDE SEQUENCE [LARGE SCALE GENOMIC DNA]</scope>
    <source>
        <strain evidence="5 6">YC2-7</strain>
    </source>
</reference>
<proteinExistence type="predicted"/>
<feature type="domain" description="HTH asnC-type" evidence="4">
    <location>
        <begin position="4"/>
        <end position="65"/>
    </location>
</feature>
<sequence>MTSLDATDAKLLLQLQTNPRATGVELAARLGLSRNTVQARLAKWDEEDVLAPFDRRVDPRNLGYPLSALVAIVCDQHQLDPVVDALAEIAEVVEVHGISGLTDLSVKVVGRDADDLYRIAGQILRIPGVERTNMALIMRELVGLRMAPLLKRLADQGR</sequence>
<dbReference type="InterPro" id="IPR036388">
    <property type="entry name" value="WH-like_DNA-bd_sf"/>
</dbReference>
<dbReference type="EMBL" id="VCQU01000013">
    <property type="protein sequence ID" value="NMN98866.1"/>
    <property type="molecule type" value="Genomic_DNA"/>
</dbReference>
<gene>
    <name evidence="5" type="ORF">FGL95_27905</name>
</gene>
<name>A0A848KLY6_9NOCA</name>
<dbReference type="GO" id="GO:0043565">
    <property type="term" value="F:sequence-specific DNA binding"/>
    <property type="evidence" value="ECO:0007669"/>
    <property type="project" value="InterPro"/>
</dbReference>
<dbReference type="PRINTS" id="PR00033">
    <property type="entry name" value="HTHASNC"/>
</dbReference>
<dbReference type="Pfam" id="PF01037">
    <property type="entry name" value="AsnC_trans_reg"/>
    <property type="match status" value="1"/>
</dbReference>
<dbReference type="InterPro" id="IPR019887">
    <property type="entry name" value="Tscrpt_reg_AsnC/Lrp_C"/>
</dbReference>
<dbReference type="GO" id="GO:0005829">
    <property type="term" value="C:cytosol"/>
    <property type="evidence" value="ECO:0007669"/>
    <property type="project" value="TreeGrafter"/>
</dbReference>
<dbReference type="InterPro" id="IPR011008">
    <property type="entry name" value="Dimeric_a/b-barrel"/>
</dbReference>
<dbReference type="InterPro" id="IPR036390">
    <property type="entry name" value="WH_DNA-bd_sf"/>
</dbReference>
<dbReference type="SMART" id="SM00344">
    <property type="entry name" value="HTH_ASNC"/>
    <property type="match status" value="1"/>
</dbReference>
<keyword evidence="2" id="KW-0238">DNA-binding</keyword>
<dbReference type="Gene3D" id="3.30.70.920">
    <property type="match status" value="1"/>
</dbReference>
<accession>A0A848KLY6</accession>
<comment type="caution">
    <text evidence="5">The sequence shown here is derived from an EMBL/GenBank/DDBJ whole genome shotgun (WGS) entry which is preliminary data.</text>
</comment>
<dbReference type="PROSITE" id="PS50956">
    <property type="entry name" value="HTH_ASNC_2"/>
    <property type="match status" value="1"/>
</dbReference>
<evidence type="ECO:0000313" key="5">
    <source>
        <dbReference type="EMBL" id="NMN98866.1"/>
    </source>
</evidence>
<dbReference type="PANTHER" id="PTHR30154">
    <property type="entry name" value="LEUCINE-RESPONSIVE REGULATORY PROTEIN"/>
    <property type="match status" value="1"/>
</dbReference>
<evidence type="ECO:0000256" key="2">
    <source>
        <dbReference type="ARBA" id="ARBA00023125"/>
    </source>
</evidence>
<protein>
    <submittedName>
        <fullName evidence="5">Lrp/AsnC family transcriptional regulator</fullName>
    </submittedName>
</protein>
<dbReference type="PANTHER" id="PTHR30154:SF34">
    <property type="entry name" value="TRANSCRIPTIONAL REGULATOR AZLB"/>
    <property type="match status" value="1"/>
</dbReference>
<evidence type="ECO:0000259" key="4">
    <source>
        <dbReference type="PROSITE" id="PS50956"/>
    </source>
</evidence>
<dbReference type="SUPFAM" id="SSF46785">
    <property type="entry name" value="Winged helix' DNA-binding domain"/>
    <property type="match status" value="1"/>
</dbReference>
<keyword evidence="3" id="KW-0804">Transcription</keyword>
<keyword evidence="6" id="KW-1185">Reference proteome</keyword>
<dbReference type="Gene3D" id="1.10.10.10">
    <property type="entry name" value="Winged helix-like DNA-binding domain superfamily/Winged helix DNA-binding domain"/>
    <property type="match status" value="1"/>
</dbReference>
<dbReference type="InterPro" id="IPR000485">
    <property type="entry name" value="AsnC-type_HTH_dom"/>
</dbReference>